<gene>
    <name evidence="1" type="ORF">SAMN05216559_4211</name>
</gene>
<dbReference type="Proteomes" id="UP000199062">
    <property type="component" value="Unassembled WGS sequence"/>
</dbReference>
<dbReference type="RefSeq" id="WP_089819447.1">
    <property type="nucleotide sequence ID" value="NZ_FOZK01000006.1"/>
</dbReference>
<reference evidence="1 2" key="1">
    <citation type="submission" date="2016-10" db="EMBL/GenBank/DDBJ databases">
        <authorList>
            <person name="de Groot N.N."/>
        </authorList>
    </citation>
    <scope>NUCLEOTIDE SEQUENCE [LARGE SCALE GENOMIC DNA]</scope>
    <source>
        <strain evidence="1 2">CGMCC 1.10457</strain>
    </source>
</reference>
<accession>A0A1I6MC53</accession>
<name>A0A1I6MC53_9EURY</name>
<proteinExistence type="predicted"/>
<evidence type="ECO:0008006" key="3">
    <source>
        <dbReference type="Google" id="ProtNLM"/>
    </source>
</evidence>
<protein>
    <recommendedName>
        <fullName evidence="3">ASCH domain-containing protein</fullName>
    </recommendedName>
</protein>
<dbReference type="EMBL" id="FOZK01000006">
    <property type="protein sequence ID" value="SFS13158.1"/>
    <property type="molecule type" value="Genomic_DNA"/>
</dbReference>
<dbReference type="OrthoDB" id="359403at2157"/>
<dbReference type="STRING" id="767519.SAMN05216559_4211"/>
<evidence type="ECO:0000313" key="1">
    <source>
        <dbReference type="EMBL" id="SFS13158.1"/>
    </source>
</evidence>
<keyword evidence="2" id="KW-1185">Reference proteome</keyword>
<sequence>MSEFDASVLFPGDRLKQLVLDEEMTQIHRGDAYAEEGDTFEIDGQTFEITDVTQRTLGDLTEADARAQGAEDLDAYRERLKRAHQDFEWDDDSETVRHAFEPVDD</sequence>
<evidence type="ECO:0000313" key="2">
    <source>
        <dbReference type="Proteomes" id="UP000199062"/>
    </source>
</evidence>
<organism evidence="1 2">
    <name type="scientific">Halomicrobium zhouii</name>
    <dbReference type="NCBI Taxonomy" id="767519"/>
    <lineage>
        <taxon>Archaea</taxon>
        <taxon>Methanobacteriati</taxon>
        <taxon>Methanobacteriota</taxon>
        <taxon>Stenosarchaea group</taxon>
        <taxon>Halobacteria</taxon>
        <taxon>Halobacteriales</taxon>
        <taxon>Haloarculaceae</taxon>
        <taxon>Halomicrobium</taxon>
    </lineage>
</organism>
<dbReference type="AlphaFoldDB" id="A0A1I6MC53"/>